<dbReference type="InterPro" id="IPR006047">
    <property type="entry name" value="GH13_cat_dom"/>
</dbReference>
<dbReference type="GO" id="GO:0004553">
    <property type="term" value="F:hydrolase activity, hydrolyzing O-glycosyl compounds"/>
    <property type="evidence" value="ECO:0007669"/>
    <property type="project" value="InterPro"/>
</dbReference>
<feature type="region of interest" description="Disordered" evidence="5">
    <location>
        <begin position="1683"/>
        <end position="1707"/>
    </location>
</feature>
<gene>
    <name evidence="8" type="ORF">C7459_101263</name>
</gene>
<dbReference type="InterPro" id="IPR036116">
    <property type="entry name" value="FN3_sf"/>
</dbReference>
<evidence type="ECO:0000256" key="4">
    <source>
        <dbReference type="ARBA" id="ARBA00023295"/>
    </source>
</evidence>
<protein>
    <submittedName>
        <fullName evidence="8">Glycosidase</fullName>
    </submittedName>
</protein>
<dbReference type="Gene3D" id="2.60.40.1080">
    <property type="match status" value="1"/>
</dbReference>
<organism evidence="8 9">
    <name type="scientific">Tumebacillus permanentifrigoris</name>
    <dbReference type="NCBI Taxonomy" id="378543"/>
    <lineage>
        <taxon>Bacteria</taxon>
        <taxon>Bacillati</taxon>
        <taxon>Bacillota</taxon>
        <taxon>Bacilli</taxon>
        <taxon>Bacillales</taxon>
        <taxon>Alicyclobacillaceae</taxon>
        <taxon>Tumebacillus</taxon>
    </lineage>
</organism>
<feature type="domain" description="SLH" evidence="7">
    <location>
        <begin position="1960"/>
        <end position="2018"/>
    </location>
</feature>
<dbReference type="InterPro" id="IPR014756">
    <property type="entry name" value="Ig_E-set"/>
</dbReference>
<feature type="domain" description="SLH" evidence="7">
    <location>
        <begin position="2021"/>
        <end position="2076"/>
    </location>
</feature>
<dbReference type="InterPro" id="IPR017853">
    <property type="entry name" value="GH"/>
</dbReference>
<keyword evidence="9" id="KW-1185">Reference proteome</keyword>
<evidence type="ECO:0000259" key="7">
    <source>
        <dbReference type="PROSITE" id="PS51272"/>
    </source>
</evidence>
<dbReference type="CDD" id="cd02857">
    <property type="entry name" value="E_set_CDase_PDE_N"/>
    <property type="match status" value="1"/>
</dbReference>
<keyword evidence="3" id="KW-0378">Hydrolase</keyword>
<dbReference type="SMART" id="SM00060">
    <property type="entry name" value="FN3"/>
    <property type="match status" value="2"/>
</dbReference>
<sequence>MQFLLRKKQVRNWSLITASLMVVQMIGGSMWPAIAGAVDNPIVTTVVQADVLVDQPGGKSKWVVAGSFQGWDNASTTTQLKHLVGDFYEYSTVLEPGHYDFKLVHQGTWDGYSDNGSNFQFDLSEQSKVNFYVNDALGQARINLPGVAGLPQYTPALTDAEWPRLVGDIQTVFGEPAWSPDQAKQMFVDTHFDNTVYQLQRSLPVGKYAMKVVQGDNWSAPAYGDAGGNNFELQTIDPADVTLSIDLQNGKSLSTDYKPAEGQFDGTIHRDKLAFDSRTVTYKKPFGAIKEQTEDLTLRFSTAAGDAQVARVELTNPQGLASAYDMHKATTFDEKDFWEVTIPKTAFQGIGVWGYKFILIDGPTKVEYGEDNTRGGTGVSADEGALPYDLTVYAKDFQTPDWMKNAVVYQIFPDRFFDGDKTNNRAKTADGYRGGETLPGEVLTSKDGHKLQYFDGGVPNDPTPDQVAGQWSDVPENPDRTKPEQQPYFPGAKTDGLWTNEFYGGDIQGAAQKLDYLQSLGVTVIYFNPVAWASSNHKYDATDYKHLDPMFGEPVYNTPGDPTSGMDYEKTRVASDRVFAEFAKQARAKGIKLIVDGVFNHVGDDSIYFDRYGKYPEIGAYEFWAKVWDKVNVEHKSQMIAEQEVIDSFTAQINPATGQNYQYPQDFDFTKWFTVSNEKVENHYKYEGWWGYDSLPVVDAPSAAAGDTEALPGNHEWNVLGYRDIVIGHDLTGKTDEDASAMMQNANSQRWEWMGARGWRLDVAPDVSAGTWQQFRKAVKSTTGRLDANGEPIDDPVILGEEWGVATRFLLGDQFDSVMNYRFRGALQGFIISGNAQQFNDALESIREDYPAEAWQVMLNLVDSHDTIRSITKYDKPEWEEEHLAIAPDASDKALKMQALTAIFQMGYPGAPTINYGDEVGLTGTKDPDSRRSFPWERVSGSNGTYAGVERYASLFDTYQKAANTRDDNEVFRTGDLKVAYTQGDVIAYARKTASKAGLVVVNRGPNDATIQADVAGFLPDGLTLRDQLGNTVEGTTVDGKIELTVKGMSGLMMTSTTDLVVVPSVENVHATGGNQRVTLTWDAVATATGYTVYRAPIEGGQLQRVGVITDTTWMDVNVQNGKKYYYTVTATTDGGQSPLSAYAAATPAFEISEVDITQQSTPVTLGAGNKTSEIQVTVNVPGLTDDPAYAGQDAPNLIARLAFYKEGKNKATATDTKLRYKQDTNDGKKVYWATFEPTEAGAHYYFGKVSTDNGETYTESTQAFVDVYADANDTTAPNAPELAAINVESNRVQLNWTEDDLDASVYQFEVYRKSTGTDFEKLAVVEKTVTSYVDFTVSNDTAYTYKVSAVDSSYNRALSNEQSVTPTLVMVDVKLRVHLPSYTPVQDDIFIAGDLNGWNSSGGKLNVPSGATSRDVVEYSFKMMSGKAIQYKYTRGTWSTEALTSHNRMANDTQDPSNYAYSSTDTNMKLTVKNQGSNQMVVDDYVLRWVDMPMIVTMPRISYGEKITYSTPDDHFTLKANVPYGVTYTINGQPIPAGSMDAFGNVQVDNLPLAPGLNHFVLHIEPSAETMNLPWYTDKGRASQATKTLEMDITRESTVAPVAVTGVALDKSLLVLTAGQAATKLTATIEPANATVKDVTWSSSDPTVATVNANGEVTPLAPGHTVVTVTTKDGNFTATSTVNVNNAGGNGNGNSNGNGKPAEKPGTISEQQLKDAINASSNGTNVTLNISGKNEVFLPTNTAALLGNKQLELTQGNVVLHVPTETLTQLVNQTGATTGQQISLQVKPLDEATKKVLLGKASETGKANVAAVSDVYDFHLALVGADGKETSALSQFDHPLTLTFQVNGNANKKLLGIYYISDDGKLEFVGGKLSADGKTMTVEIHHFSKYAVLEFNKHFADLDAKHWAANAIQELTAKHVITGTSDDQFEPERNITRAEFAALLVRTLDLKAMHNASFTDVDASDWYAQSVAAASEAGLVYGRSANTFAPNETITREEMAAMLMRAHAVKTGHEATDLAELTFHDAADISAWAQTSIQAAVQLGFLAGEGDNTFSPQGQTTRAESAQVIYKLLGE</sequence>
<dbReference type="PANTHER" id="PTHR10357">
    <property type="entry name" value="ALPHA-AMYLASE FAMILY MEMBER"/>
    <property type="match status" value="1"/>
</dbReference>
<dbReference type="SUPFAM" id="SSF51445">
    <property type="entry name" value="(Trans)glycosidases"/>
    <property type="match status" value="1"/>
</dbReference>
<dbReference type="SMART" id="SM00635">
    <property type="entry name" value="BID_2"/>
    <property type="match status" value="1"/>
</dbReference>
<feature type="region of interest" description="Disordered" evidence="5">
    <location>
        <begin position="456"/>
        <end position="490"/>
    </location>
</feature>
<dbReference type="Pfam" id="PF22058">
    <property type="entry name" value="X25_BaPul_like"/>
    <property type="match status" value="2"/>
</dbReference>
<dbReference type="Pfam" id="PF00395">
    <property type="entry name" value="SLH"/>
    <property type="match status" value="3"/>
</dbReference>
<dbReference type="Proteomes" id="UP000245634">
    <property type="component" value="Unassembled WGS sequence"/>
</dbReference>
<accession>A0A316DGN3</accession>
<dbReference type="GO" id="GO:0046872">
    <property type="term" value="F:metal ion binding"/>
    <property type="evidence" value="ECO:0007669"/>
    <property type="project" value="UniProtKB-KW"/>
</dbReference>
<dbReference type="InterPro" id="IPR001119">
    <property type="entry name" value="SLH_dom"/>
</dbReference>
<dbReference type="SMART" id="SM00632">
    <property type="entry name" value="Aamy_C"/>
    <property type="match status" value="1"/>
</dbReference>
<comment type="cofactor">
    <cofactor evidence="1">
        <name>Ca(2+)</name>
        <dbReference type="ChEBI" id="CHEBI:29108"/>
    </cofactor>
</comment>
<dbReference type="InterPro" id="IPR003343">
    <property type="entry name" value="Big_2"/>
</dbReference>
<feature type="domain" description="Fibronectin type-III" evidence="6">
    <location>
        <begin position="1277"/>
        <end position="1371"/>
    </location>
</feature>
<dbReference type="Gene3D" id="2.60.40.10">
    <property type="entry name" value="Immunoglobulins"/>
    <property type="match status" value="5"/>
</dbReference>
<proteinExistence type="predicted"/>
<dbReference type="CDD" id="cd00063">
    <property type="entry name" value="FN3"/>
    <property type="match status" value="1"/>
</dbReference>
<keyword evidence="2" id="KW-0479">Metal-binding</keyword>
<dbReference type="Pfam" id="PF02368">
    <property type="entry name" value="Big_2"/>
    <property type="match status" value="1"/>
</dbReference>
<evidence type="ECO:0000313" key="9">
    <source>
        <dbReference type="Proteomes" id="UP000245634"/>
    </source>
</evidence>
<dbReference type="SUPFAM" id="SSF51011">
    <property type="entry name" value="Glycosyl hydrolase domain"/>
    <property type="match status" value="1"/>
</dbReference>
<evidence type="ECO:0000256" key="2">
    <source>
        <dbReference type="ARBA" id="ARBA00022723"/>
    </source>
</evidence>
<keyword evidence="4 8" id="KW-0326">Glycosidase</keyword>
<evidence type="ECO:0000313" key="8">
    <source>
        <dbReference type="EMBL" id="PWK16399.1"/>
    </source>
</evidence>
<dbReference type="SMART" id="SM00642">
    <property type="entry name" value="Aamy"/>
    <property type="match status" value="1"/>
</dbReference>
<feature type="domain" description="Fibronectin type-III" evidence="6">
    <location>
        <begin position="1063"/>
        <end position="1152"/>
    </location>
</feature>
<dbReference type="Gene3D" id="2.60.40.1180">
    <property type="entry name" value="Golgi alpha-mannosidase II"/>
    <property type="match status" value="1"/>
</dbReference>
<dbReference type="InterPro" id="IPR004185">
    <property type="entry name" value="Glyco_hydro_13_lg-like_dom"/>
</dbReference>
<evidence type="ECO:0000256" key="1">
    <source>
        <dbReference type="ARBA" id="ARBA00001913"/>
    </source>
</evidence>
<reference evidence="8 9" key="1">
    <citation type="submission" date="2018-05" db="EMBL/GenBank/DDBJ databases">
        <title>Genomic Encyclopedia of Type Strains, Phase IV (KMG-IV): sequencing the most valuable type-strain genomes for metagenomic binning, comparative biology and taxonomic classification.</title>
        <authorList>
            <person name="Goeker M."/>
        </authorList>
    </citation>
    <scope>NUCLEOTIDE SEQUENCE [LARGE SCALE GENOMIC DNA]</scope>
    <source>
        <strain evidence="8 9">DSM 18773</strain>
    </source>
</reference>
<dbReference type="PROSITE" id="PS50853">
    <property type="entry name" value="FN3"/>
    <property type="match status" value="2"/>
</dbReference>
<dbReference type="SUPFAM" id="SSF49265">
    <property type="entry name" value="Fibronectin type III"/>
    <property type="match status" value="2"/>
</dbReference>
<comment type="caution">
    <text evidence="8">The sequence shown here is derived from an EMBL/GenBank/DDBJ whole genome shotgun (WGS) entry which is preliminary data.</text>
</comment>
<dbReference type="InterPro" id="IPR013783">
    <property type="entry name" value="Ig-like_fold"/>
</dbReference>
<dbReference type="OrthoDB" id="9805159at2"/>
<dbReference type="EMBL" id="QGGL01000001">
    <property type="protein sequence ID" value="PWK16399.1"/>
    <property type="molecule type" value="Genomic_DNA"/>
</dbReference>
<dbReference type="InterPro" id="IPR013780">
    <property type="entry name" value="Glyco_hydro_b"/>
</dbReference>
<evidence type="ECO:0000259" key="6">
    <source>
        <dbReference type="PROSITE" id="PS50853"/>
    </source>
</evidence>
<dbReference type="SUPFAM" id="SSF49373">
    <property type="entry name" value="Invasin/intimin cell-adhesion fragments"/>
    <property type="match status" value="1"/>
</dbReference>
<name>A0A316DGN3_9BACL</name>
<dbReference type="InterPro" id="IPR031319">
    <property type="entry name" value="A-amylase_C"/>
</dbReference>
<evidence type="ECO:0000256" key="5">
    <source>
        <dbReference type="SAM" id="MobiDB-lite"/>
    </source>
</evidence>
<dbReference type="RefSeq" id="WP_109685463.1">
    <property type="nucleotide sequence ID" value="NZ_QGGL01000001.1"/>
</dbReference>
<dbReference type="PANTHER" id="PTHR10357:SF210">
    <property type="entry name" value="MALTODEXTRIN GLUCOSIDASE"/>
    <property type="match status" value="1"/>
</dbReference>
<feature type="domain" description="SLH" evidence="7">
    <location>
        <begin position="1896"/>
        <end position="1959"/>
    </location>
</feature>
<dbReference type="InterPro" id="IPR003961">
    <property type="entry name" value="FN3_dom"/>
</dbReference>
<dbReference type="InterPro" id="IPR008964">
    <property type="entry name" value="Invasin/intimin_cell_adhesion"/>
</dbReference>
<dbReference type="InterPro" id="IPR054409">
    <property type="entry name" value="X25_BaPul-like"/>
</dbReference>
<dbReference type="SUPFAM" id="SSF81296">
    <property type="entry name" value="E set domains"/>
    <property type="match status" value="1"/>
</dbReference>
<dbReference type="Gene3D" id="3.20.20.80">
    <property type="entry name" value="Glycosidases"/>
    <property type="match status" value="2"/>
</dbReference>
<dbReference type="CDD" id="cd11338">
    <property type="entry name" value="AmyAc_CMD"/>
    <property type="match status" value="1"/>
</dbReference>
<dbReference type="Pfam" id="PF00128">
    <property type="entry name" value="Alpha-amylase"/>
    <property type="match status" value="2"/>
</dbReference>
<dbReference type="PROSITE" id="PS51272">
    <property type="entry name" value="SLH"/>
    <property type="match status" value="3"/>
</dbReference>
<evidence type="ECO:0000256" key="3">
    <source>
        <dbReference type="ARBA" id="ARBA00022801"/>
    </source>
</evidence>
<dbReference type="GO" id="GO:0005975">
    <property type="term" value="P:carbohydrate metabolic process"/>
    <property type="evidence" value="ECO:0007669"/>
    <property type="project" value="InterPro"/>
</dbReference>